<feature type="chain" id="PRO_5026901830" description="Lipoprotein" evidence="1">
    <location>
        <begin position="19"/>
        <end position="138"/>
    </location>
</feature>
<evidence type="ECO:0000256" key="1">
    <source>
        <dbReference type="SAM" id="SignalP"/>
    </source>
</evidence>
<reference evidence="2 3" key="1">
    <citation type="submission" date="2020-04" db="EMBL/GenBank/DDBJ databases">
        <authorList>
            <person name="De Canck E."/>
        </authorList>
    </citation>
    <scope>NUCLEOTIDE SEQUENCE [LARGE SCALE GENOMIC DNA]</scope>
    <source>
        <strain evidence="2 3">LMG 22037</strain>
    </source>
</reference>
<evidence type="ECO:0008006" key="4">
    <source>
        <dbReference type="Google" id="ProtNLM"/>
    </source>
</evidence>
<evidence type="ECO:0000313" key="3">
    <source>
        <dbReference type="Proteomes" id="UP000494249"/>
    </source>
</evidence>
<gene>
    <name evidence="2" type="ORF">LMG22037_05748</name>
</gene>
<dbReference type="AlphaFoldDB" id="A0A6J5CDA6"/>
<keyword evidence="1" id="KW-0732">Signal</keyword>
<evidence type="ECO:0000313" key="2">
    <source>
        <dbReference type="EMBL" id="CAB3732877.1"/>
    </source>
</evidence>
<feature type="signal peptide" evidence="1">
    <location>
        <begin position="1"/>
        <end position="18"/>
    </location>
</feature>
<organism evidence="2 3">
    <name type="scientific">Paraburkholderia phenoliruptrix</name>
    <dbReference type="NCBI Taxonomy" id="252970"/>
    <lineage>
        <taxon>Bacteria</taxon>
        <taxon>Pseudomonadati</taxon>
        <taxon>Pseudomonadota</taxon>
        <taxon>Betaproteobacteria</taxon>
        <taxon>Burkholderiales</taxon>
        <taxon>Burkholderiaceae</taxon>
        <taxon>Paraburkholderia</taxon>
    </lineage>
</organism>
<dbReference type="Proteomes" id="UP000494249">
    <property type="component" value="Unassembled WGS sequence"/>
</dbReference>
<proteinExistence type="predicted"/>
<name>A0A6J5CDA6_9BURK</name>
<protein>
    <recommendedName>
        <fullName evidence="4">Lipoprotein</fullName>
    </recommendedName>
</protein>
<accession>A0A6J5CDA6</accession>
<sequence>MTRLFFAATMVACIAGCAATGGHSSQSDLGGSSKIVLADGTGNVDGHKSPFSKEYNVAPGSHTVGVCNGGGGGLCVKYYYIKFDTKPGLTYTVYSQARNVSVSNSLGYVLDTRGFVNDLRDGVPAPVSFNDTTGNGSQ</sequence>
<dbReference type="EMBL" id="CADIKB010000046">
    <property type="protein sequence ID" value="CAB3732877.1"/>
    <property type="molecule type" value="Genomic_DNA"/>
</dbReference>